<evidence type="ECO:0000313" key="3">
    <source>
        <dbReference type="Proteomes" id="UP000214646"/>
    </source>
</evidence>
<evidence type="ECO:0000256" key="1">
    <source>
        <dbReference type="SAM" id="MobiDB-lite"/>
    </source>
</evidence>
<comment type="caution">
    <text evidence="2">The sequence shown here is derived from an EMBL/GenBank/DDBJ whole genome shotgun (WGS) entry which is preliminary data.</text>
</comment>
<feature type="compositionally biased region" description="Polar residues" evidence="1">
    <location>
        <begin position="33"/>
        <end position="48"/>
    </location>
</feature>
<organism evidence="2 3">
    <name type="scientific">Fimbriiglobus ruber</name>
    <dbReference type="NCBI Taxonomy" id="1908690"/>
    <lineage>
        <taxon>Bacteria</taxon>
        <taxon>Pseudomonadati</taxon>
        <taxon>Planctomycetota</taxon>
        <taxon>Planctomycetia</taxon>
        <taxon>Gemmatales</taxon>
        <taxon>Gemmataceae</taxon>
        <taxon>Fimbriiglobus</taxon>
    </lineage>
</organism>
<reference evidence="3" key="1">
    <citation type="submission" date="2017-06" db="EMBL/GenBank/DDBJ databases">
        <title>Genome analysis of Fimbriiglobus ruber SP5, the first member of the order Planctomycetales with confirmed chitinolytic capability.</title>
        <authorList>
            <person name="Ravin N.V."/>
            <person name="Rakitin A.L."/>
            <person name="Ivanova A.A."/>
            <person name="Beletsky A.V."/>
            <person name="Kulichevskaya I.S."/>
            <person name="Mardanov A.V."/>
            <person name="Dedysh S.N."/>
        </authorList>
    </citation>
    <scope>NUCLEOTIDE SEQUENCE [LARGE SCALE GENOMIC DNA]</scope>
    <source>
        <strain evidence="3">SP5</strain>
    </source>
</reference>
<dbReference type="EMBL" id="NIDE01000002">
    <property type="protein sequence ID" value="OWK45438.1"/>
    <property type="molecule type" value="Genomic_DNA"/>
</dbReference>
<proteinExistence type="predicted"/>
<feature type="compositionally biased region" description="Basic and acidic residues" evidence="1">
    <location>
        <begin position="10"/>
        <end position="21"/>
    </location>
</feature>
<sequence>MFQVSGCKMDGCRVRSGKRPELVTGPDIPTRMGTMSPTPTATPVSRLF</sequence>
<name>A0A225E3R5_9BACT</name>
<gene>
    <name evidence="2" type="ORF">FRUB_01769</name>
</gene>
<feature type="region of interest" description="Disordered" evidence="1">
    <location>
        <begin position="1"/>
        <end position="48"/>
    </location>
</feature>
<keyword evidence="3" id="KW-1185">Reference proteome</keyword>
<accession>A0A225E3R5</accession>
<protein>
    <submittedName>
        <fullName evidence="2">N-carbamoylputrescine amidase / Omega amidase</fullName>
    </submittedName>
</protein>
<evidence type="ECO:0000313" key="2">
    <source>
        <dbReference type="EMBL" id="OWK45438.1"/>
    </source>
</evidence>
<dbReference type="Proteomes" id="UP000214646">
    <property type="component" value="Unassembled WGS sequence"/>
</dbReference>
<dbReference type="AlphaFoldDB" id="A0A225E3R5"/>